<sequence length="77" mass="8863">MSAADNDTVLSVKKFRRLRTTHIMRRHIKIFVEYSQCVTELLNFDRVIPEDCLCFVNVHDLGRGLSRDSPPTLQATS</sequence>
<name>A0A5B7KB42_PORTR</name>
<proteinExistence type="predicted"/>
<dbReference type="AlphaFoldDB" id="A0A5B7KB42"/>
<gene>
    <name evidence="1" type="ORF">E2C01_099492</name>
</gene>
<dbReference type="Proteomes" id="UP000324222">
    <property type="component" value="Unassembled WGS sequence"/>
</dbReference>
<dbReference type="EMBL" id="VSRR010138170">
    <property type="protein sequence ID" value="MPD03837.1"/>
    <property type="molecule type" value="Genomic_DNA"/>
</dbReference>
<keyword evidence="2" id="KW-1185">Reference proteome</keyword>
<reference evidence="1 2" key="1">
    <citation type="submission" date="2019-05" db="EMBL/GenBank/DDBJ databases">
        <title>Another draft genome of Portunus trituberculatus and its Hox gene families provides insights of decapod evolution.</title>
        <authorList>
            <person name="Jeong J.-H."/>
            <person name="Song I."/>
            <person name="Kim S."/>
            <person name="Choi T."/>
            <person name="Kim D."/>
            <person name="Ryu S."/>
            <person name="Kim W."/>
        </authorList>
    </citation>
    <scope>NUCLEOTIDE SEQUENCE [LARGE SCALE GENOMIC DNA]</scope>
    <source>
        <tissue evidence="1">Muscle</tissue>
    </source>
</reference>
<organism evidence="1 2">
    <name type="scientific">Portunus trituberculatus</name>
    <name type="common">Swimming crab</name>
    <name type="synonym">Neptunus trituberculatus</name>
    <dbReference type="NCBI Taxonomy" id="210409"/>
    <lineage>
        <taxon>Eukaryota</taxon>
        <taxon>Metazoa</taxon>
        <taxon>Ecdysozoa</taxon>
        <taxon>Arthropoda</taxon>
        <taxon>Crustacea</taxon>
        <taxon>Multicrustacea</taxon>
        <taxon>Malacostraca</taxon>
        <taxon>Eumalacostraca</taxon>
        <taxon>Eucarida</taxon>
        <taxon>Decapoda</taxon>
        <taxon>Pleocyemata</taxon>
        <taxon>Brachyura</taxon>
        <taxon>Eubrachyura</taxon>
        <taxon>Portunoidea</taxon>
        <taxon>Portunidae</taxon>
        <taxon>Portuninae</taxon>
        <taxon>Portunus</taxon>
    </lineage>
</organism>
<comment type="caution">
    <text evidence="1">The sequence shown here is derived from an EMBL/GenBank/DDBJ whole genome shotgun (WGS) entry which is preliminary data.</text>
</comment>
<protein>
    <submittedName>
        <fullName evidence="1">Uncharacterized protein</fullName>
    </submittedName>
</protein>
<evidence type="ECO:0000313" key="1">
    <source>
        <dbReference type="EMBL" id="MPD03837.1"/>
    </source>
</evidence>
<evidence type="ECO:0000313" key="2">
    <source>
        <dbReference type="Proteomes" id="UP000324222"/>
    </source>
</evidence>
<accession>A0A5B7KB42</accession>